<dbReference type="GO" id="GO:0007156">
    <property type="term" value="P:homophilic cell adhesion via plasma membrane adhesion molecules"/>
    <property type="evidence" value="ECO:0007669"/>
    <property type="project" value="InterPro"/>
</dbReference>
<name>A0AAE0W0Q6_9BIVA</name>
<reference evidence="3" key="1">
    <citation type="journal article" date="2021" name="Genome Biol. Evol.">
        <title>A High-Quality Reference Genome for a Parasitic Bivalve with Doubly Uniparental Inheritance (Bivalvia: Unionida).</title>
        <authorList>
            <person name="Smith C.H."/>
        </authorList>
    </citation>
    <scope>NUCLEOTIDE SEQUENCE</scope>
    <source>
        <strain evidence="3">CHS0354</strain>
    </source>
</reference>
<dbReference type="GO" id="GO:0005509">
    <property type="term" value="F:calcium ion binding"/>
    <property type="evidence" value="ECO:0007669"/>
    <property type="project" value="UniProtKB-UniRule"/>
</dbReference>
<dbReference type="Gene3D" id="2.60.40.60">
    <property type="entry name" value="Cadherins"/>
    <property type="match status" value="1"/>
</dbReference>
<evidence type="ECO:0000256" key="1">
    <source>
        <dbReference type="PROSITE-ProRule" id="PRU00043"/>
    </source>
</evidence>
<reference evidence="3" key="2">
    <citation type="journal article" date="2021" name="Genome Biol. Evol.">
        <title>Developing a high-quality reference genome for a parasitic bivalve with doubly uniparental inheritance (Bivalvia: Unionida).</title>
        <authorList>
            <person name="Smith C.H."/>
        </authorList>
    </citation>
    <scope>NUCLEOTIDE SEQUENCE</scope>
    <source>
        <strain evidence="3">CHS0354</strain>
        <tissue evidence="3">Mantle</tissue>
    </source>
</reference>
<reference evidence="3" key="3">
    <citation type="submission" date="2023-05" db="EMBL/GenBank/DDBJ databases">
        <authorList>
            <person name="Smith C.H."/>
        </authorList>
    </citation>
    <scope>NUCLEOTIDE SEQUENCE</scope>
    <source>
        <strain evidence="3">CHS0354</strain>
        <tissue evidence="3">Mantle</tissue>
    </source>
</reference>
<comment type="caution">
    <text evidence="3">The sequence shown here is derived from an EMBL/GenBank/DDBJ whole genome shotgun (WGS) entry which is preliminary data.</text>
</comment>
<evidence type="ECO:0000259" key="2">
    <source>
        <dbReference type="PROSITE" id="PS50268"/>
    </source>
</evidence>
<organism evidence="3 4">
    <name type="scientific">Potamilus streckersoni</name>
    <dbReference type="NCBI Taxonomy" id="2493646"/>
    <lineage>
        <taxon>Eukaryota</taxon>
        <taxon>Metazoa</taxon>
        <taxon>Spiralia</taxon>
        <taxon>Lophotrochozoa</taxon>
        <taxon>Mollusca</taxon>
        <taxon>Bivalvia</taxon>
        <taxon>Autobranchia</taxon>
        <taxon>Heteroconchia</taxon>
        <taxon>Palaeoheterodonta</taxon>
        <taxon>Unionida</taxon>
        <taxon>Unionoidea</taxon>
        <taxon>Unionidae</taxon>
        <taxon>Ambleminae</taxon>
        <taxon>Lampsilini</taxon>
        <taxon>Potamilus</taxon>
    </lineage>
</organism>
<keyword evidence="1" id="KW-0106">Calcium</keyword>
<dbReference type="InterPro" id="IPR002126">
    <property type="entry name" value="Cadherin-like_dom"/>
</dbReference>
<dbReference type="Pfam" id="PF00028">
    <property type="entry name" value="Cadherin"/>
    <property type="match status" value="1"/>
</dbReference>
<dbReference type="AlphaFoldDB" id="A0AAE0W0Q6"/>
<dbReference type="GO" id="GO:0016020">
    <property type="term" value="C:membrane"/>
    <property type="evidence" value="ECO:0007669"/>
    <property type="project" value="InterPro"/>
</dbReference>
<dbReference type="CDD" id="cd11304">
    <property type="entry name" value="Cadherin_repeat"/>
    <property type="match status" value="1"/>
</dbReference>
<feature type="domain" description="Cadherin" evidence="2">
    <location>
        <begin position="35"/>
        <end position="111"/>
    </location>
</feature>
<dbReference type="InterPro" id="IPR015919">
    <property type="entry name" value="Cadherin-like_sf"/>
</dbReference>
<accession>A0AAE0W0Q6</accession>
<dbReference type="Proteomes" id="UP001195483">
    <property type="component" value="Unassembled WGS sequence"/>
</dbReference>
<proteinExistence type="predicted"/>
<sequence>MTVKFSRTIIIQFLFFQRKTTTQRQSHIPSCRGLITAVTTNDADDDSNSVLSYSIYSIIDNNVTDIFTMETETGIIILKRKLTSSDTDLFTFRIKVKDHRKFRLSSSAYLTKAFSQALESHGGVEAK</sequence>
<dbReference type="SUPFAM" id="SSF49313">
    <property type="entry name" value="Cadherin-like"/>
    <property type="match status" value="1"/>
</dbReference>
<gene>
    <name evidence="3" type="ORF">CHS0354_039842</name>
</gene>
<dbReference type="EMBL" id="JAEAOA010002323">
    <property type="protein sequence ID" value="KAK3596849.1"/>
    <property type="molecule type" value="Genomic_DNA"/>
</dbReference>
<keyword evidence="4" id="KW-1185">Reference proteome</keyword>
<evidence type="ECO:0000313" key="4">
    <source>
        <dbReference type="Proteomes" id="UP001195483"/>
    </source>
</evidence>
<protein>
    <recommendedName>
        <fullName evidence="2">Cadherin domain-containing protein</fullName>
    </recommendedName>
</protein>
<dbReference type="PROSITE" id="PS50268">
    <property type="entry name" value="CADHERIN_2"/>
    <property type="match status" value="1"/>
</dbReference>
<evidence type="ECO:0000313" key="3">
    <source>
        <dbReference type="EMBL" id="KAK3596849.1"/>
    </source>
</evidence>